<feature type="domain" description="HTH gntR-type" evidence="4">
    <location>
        <begin position="8"/>
        <end position="75"/>
    </location>
</feature>
<dbReference type="SUPFAM" id="SSF46785">
    <property type="entry name" value="Winged helix' DNA-binding domain"/>
    <property type="match status" value="1"/>
</dbReference>
<dbReference type="InterPro" id="IPR036390">
    <property type="entry name" value="WH_DNA-bd_sf"/>
</dbReference>
<keyword evidence="3" id="KW-0804">Transcription</keyword>
<evidence type="ECO:0000313" key="5">
    <source>
        <dbReference type="EMBL" id="SON56694.1"/>
    </source>
</evidence>
<dbReference type="InterPro" id="IPR008920">
    <property type="entry name" value="TF_FadR/GntR_C"/>
</dbReference>
<keyword evidence="2" id="KW-0238">DNA-binding</keyword>
<keyword evidence="1" id="KW-0805">Transcription regulation</keyword>
<dbReference type="AlphaFoldDB" id="A0A2C9D8P2"/>
<evidence type="ECO:0000259" key="4">
    <source>
        <dbReference type="PROSITE" id="PS50949"/>
    </source>
</evidence>
<dbReference type="Gene3D" id="1.10.10.10">
    <property type="entry name" value="Winged helix-like DNA-binding domain superfamily/Winged helix DNA-binding domain"/>
    <property type="match status" value="1"/>
</dbReference>
<dbReference type="PROSITE" id="PS50949">
    <property type="entry name" value="HTH_GNTR"/>
    <property type="match status" value="1"/>
</dbReference>
<evidence type="ECO:0000256" key="1">
    <source>
        <dbReference type="ARBA" id="ARBA00023015"/>
    </source>
</evidence>
<dbReference type="SUPFAM" id="SSF48008">
    <property type="entry name" value="GntR ligand-binding domain-like"/>
    <property type="match status" value="1"/>
</dbReference>
<name>A0A2C9D8P2_9HYPH</name>
<dbReference type="PANTHER" id="PTHR43537:SF41">
    <property type="entry name" value="TRANSCRIPTIONAL REGULATORY PROTEIN"/>
    <property type="match status" value="1"/>
</dbReference>
<dbReference type="Gene3D" id="1.20.120.530">
    <property type="entry name" value="GntR ligand-binding domain-like"/>
    <property type="match status" value="1"/>
</dbReference>
<dbReference type="CDD" id="cd07377">
    <property type="entry name" value="WHTH_GntR"/>
    <property type="match status" value="1"/>
</dbReference>
<gene>
    <name evidence="5" type="primary">ydfH_3</name>
    <name evidence="5" type="ORF">HDIA_3153</name>
</gene>
<dbReference type="SMART" id="SM00895">
    <property type="entry name" value="FCD"/>
    <property type="match status" value="1"/>
</dbReference>
<dbReference type="EMBL" id="LT960614">
    <property type="protein sequence ID" value="SON56694.1"/>
    <property type="molecule type" value="Genomic_DNA"/>
</dbReference>
<evidence type="ECO:0000256" key="3">
    <source>
        <dbReference type="ARBA" id="ARBA00023163"/>
    </source>
</evidence>
<dbReference type="Pfam" id="PF07729">
    <property type="entry name" value="FCD"/>
    <property type="match status" value="1"/>
</dbReference>
<evidence type="ECO:0000256" key="2">
    <source>
        <dbReference type="ARBA" id="ARBA00023125"/>
    </source>
</evidence>
<dbReference type="PANTHER" id="PTHR43537">
    <property type="entry name" value="TRANSCRIPTIONAL REGULATOR, GNTR FAMILY"/>
    <property type="match status" value="1"/>
</dbReference>
<proteinExistence type="predicted"/>
<reference evidence="6" key="1">
    <citation type="submission" date="2017-09" db="EMBL/GenBank/DDBJ databases">
        <title>Genome sequence of Nannocystis excedens DSM 71.</title>
        <authorList>
            <person name="Blom J."/>
        </authorList>
    </citation>
    <scope>NUCLEOTIDE SEQUENCE [LARGE SCALE GENOMIC DNA]</scope>
    <source>
        <strain evidence="6">type strain: E19</strain>
    </source>
</reference>
<sequence length="229" mass="26020">MQKPVLTMSRTEAVARNVREAIVNGEMPPGMRLNLDELALRYGVSRMPVREALKQLESEGLVTFYPYRGVEVAHLSVAEVEELYAIRVLLERRAVERAAARIDASGLAKMKVLLEQMDEAIAADDGARWFELNEAFHRTLNEASGWPKMVEMIDKLRQNIERCVRTYIARAGYEGPQEQHRELYQACLDHDPERAARIITLHIENTATLVMQVLAEEAETHRQGDPEPA</sequence>
<evidence type="ECO:0000313" key="6">
    <source>
        <dbReference type="Proteomes" id="UP000223606"/>
    </source>
</evidence>
<dbReference type="InterPro" id="IPR036388">
    <property type="entry name" value="WH-like_DNA-bd_sf"/>
</dbReference>
<dbReference type="Proteomes" id="UP000223606">
    <property type="component" value="Chromosome 1"/>
</dbReference>
<dbReference type="RefSeq" id="WP_210202868.1">
    <property type="nucleotide sequence ID" value="NZ_LT960614.1"/>
</dbReference>
<dbReference type="KEGG" id="hdi:HDIA_3153"/>
<organism evidence="5 6">
    <name type="scientific">Hartmannibacter diazotrophicus</name>
    <dbReference type="NCBI Taxonomy" id="1482074"/>
    <lineage>
        <taxon>Bacteria</taxon>
        <taxon>Pseudomonadati</taxon>
        <taxon>Pseudomonadota</taxon>
        <taxon>Alphaproteobacteria</taxon>
        <taxon>Hyphomicrobiales</taxon>
        <taxon>Pleomorphomonadaceae</taxon>
        <taxon>Hartmannibacter</taxon>
    </lineage>
</organism>
<dbReference type="GO" id="GO:0003677">
    <property type="term" value="F:DNA binding"/>
    <property type="evidence" value="ECO:0007669"/>
    <property type="project" value="UniProtKB-KW"/>
</dbReference>
<keyword evidence="6" id="KW-1185">Reference proteome</keyword>
<dbReference type="Pfam" id="PF00392">
    <property type="entry name" value="GntR"/>
    <property type="match status" value="1"/>
</dbReference>
<dbReference type="InterPro" id="IPR000524">
    <property type="entry name" value="Tscrpt_reg_HTH_GntR"/>
</dbReference>
<dbReference type="SMART" id="SM00345">
    <property type="entry name" value="HTH_GNTR"/>
    <property type="match status" value="1"/>
</dbReference>
<protein>
    <submittedName>
        <fullName evidence="5">Putative HTH-type transcriptional regulator YdfH</fullName>
    </submittedName>
</protein>
<dbReference type="GO" id="GO:0003700">
    <property type="term" value="F:DNA-binding transcription factor activity"/>
    <property type="evidence" value="ECO:0007669"/>
    <property type="project" value="InterPro"/>
</dbReference>
<dbReference type="PRINTS" id="PR00035">
    <property type="entry name" value="HTHGNTR"/>
</dbReference>
<dbReference type="InterPro" id="IPR011711">
    <property type="entry name" value="GntR_C"/>
</dbReference>
<accession>A0A2C9D8P2</accession>